<name>A0A1B0AMW8_9MUSC</name>
<organism evidence="2 3">
    <name type="scientific">Glossina palpalis gambiensis</name>
    <dbReference type="NCBI Taxonomy" id="67801"/>
    <lineage>
        <taxon>Eukaryota</taxon>
        <taxon>Metazoa</taxon>
        <taxon>Ecdysozoa</taxon>
        <taxon>Arthropoda</taxon>
        <taxon>Hexapoda</taxon>
        <taxon>Insecta</taxon>
        <taxon>Pterygota</taxon>
        <taxon>Neoptera</taxon>
        <taxon>Endopterygota</taxon>
        <taxon>Diptera</taxon>
        <taxon>Brachycera</taxon>
        <taxon>Muscomorpha</taxon>
        <taxon>Hippoboscoidea</taxon>
        <taxon>Glossinidae</taxon>
        <taxon>Glossina</taxon>
    </lineage>
</organism>
<evidence type="ECO:0000256" key="1">
    <source>
        <dbReference type="SAM" id="Phobius"/>
    </source>
</evidence>
<keyword evidence="3" id="KW-1185">Reference proteome</keyword>
<evidence type="ECO:0000313" key="2">
    <source>
        <dbReference type="EnsemblMetazoa" id="GPPI002392-PA"/>
    </source>
</evidence>
<dbReference type="EnsemblMetazoa" id="GPPI002392-RA">
    <property type="protein sequence ID" value="GPPI002392-PA"/>
    <property type="gene ID" value="GPPI002392"/>
</dbReference>
<dbReference type="EMBL" id="JXJN01000620">
    <property type="status" value="NOT_ANNOTATED_CDS"/>
    <property type="molecule type" value="Genomic_DNA"/>
</dbReference>
<protein>
    <submittedName>
        <fullName evidence="2">Uncharacterized protein</fullName>
    </submittedName>
</protein>
<sequence length="83" mass="9289">MLRNANKSHGSSQSFAVVMSANDMVAISFFYTLTVCMFSTPLRRQDGRIQNVLLEGLKESSSNKNRGAFKSCLDVYNLICFNN</sequence>
<feature type="transmembrane region" description="Helical" evidence="1">
    <location>
        <begin position="15"/>
        <end position="38"/>
    </location>
</feature>
<proteinExistence type="predicted"/>
<keyword evidence="1" id="KW-1133">Transmembrane helix</keyword>
<dbReference type="VEuPathDB" id="VectorBase:GPPI002392"/>
<dbReference type="Proteomes" id="UP000092460">
    <property type="component" value="Unassembled WGS sequence"/>
</dbReference>
<keyword evidence="1" id="KW-0472">Membrane</keyword>
<keyword evidence="1" id="KW-0812">Transmembrane</keyword>
<evidence type="ECO:0000313" key="3">
    <source>
        <dbReference type="Proteomes" id="UP000092460"/>
    </source>
</evidence>
<reference evidence="3" key="1">
    <citation type="submission" date="2015-01" db="EMBL/GenBank/DDBJ databases">
        <authorList>
            <person name="Aksoy S."/>
            <person name="Warren W."/>
            <person name="Wilson R.K."/>
        </authorList>
    </citation>
    <scope>NUCLEOTIDE SEQUENCE [LARGE SCALE GENOMIC DNA]</scope>
    <source>
        <strain evidence="3">IAEA</strain>
    </source>
</reference>
<accession>A0A1B0AMW8</accession>
<dbReference type="AlphaFoldDB" id="A0A1B0AMW8"/>
<reference evidence="2" key="2">
    <citation type="submission" date="2020-05" db="UniProtKB">
        <authorList>
            <consortium name="EnsemblMetazoa"/>
        </authorList>
    </citation>
    <scope>IDENTIFICATION</scope>
    <source>
        <strain evidence="2">IAEA</strain>
    </source>
</reference>